<dbReference type="EMBL" id="BMAW01104451">
    <property type="protein sequence ID" value="GFT14545.1"/>
    <property type="molecule type" value="Genomic_DNA"/>
</dbReference>
<proteinExistence type="predicted"/>
<keyword evidence="2" id="KW-1185">Reference proteome</keyword>
<sequence>MIIKIDYSTFSPKCCKEHKDACNKRNHLETSDWKFEDDHLVLEEKYFDPMNKAMPSTQRKLKCFEEVNKILEYETKQALLNEMEEVTSKKSKEIIQHEEFKSDLSIGESSR</sequence>
<protein>
    <submittedName>
        <fullName evidence="1">Uncharacterized protein</fullName>
    </submittedName>
</protein>
<accession>A0A8X6TJF2</accession>
<comment type="caution">
    <text evidence="1">The sequence shown here is derived from an EMBL/GenBank/DDBJ whole genome shotgun (WGS) entry which is preliminary data.</text>
</comment>
<evidence type="ECO:0000313" key="2">
    <source>
        <dbReference type="Proteomes" id="UP000887013"/>
    </source>
</evidence>
<organism evidence="1 2">
    <name type="scientific">Nephila pilipes</name>
    <name type="common">Giant wood spider</name>
    <name type="synonym">Nephila maculata</name>
    <dbReference type="NCBI Taxonomy" id="299642"/>
    <lineage>
        <taxon>Eukaryota</taxon>
        <taxon>Metazoa</taxon>
        <taxon>Ecdysozoa</taxon>
        <taxon>Arthropoda</taxon>
        <taxon>Chelicerata</taxon>
        <taxon>Arachnida</taxon>
        <taxon>Araneae</taxon>
        <taxon>Araneomorphae</taxon>
        <taxon>Entelegynae</taxon>
        <taxon>Araneoidea</taxon>
        <taxon>Nephilidae</taxon>
        <taxon>Nephila</taxon>
    </lineage>
</organism>
<dbReference type="OrthoDB" id="6432441at2759"/>
<dbReference type="Proteomes" id="UP000887013">
    <property type="component" value="Unassembled WGS sequence"/>
</dbReference>
<gene>
    <name evidence="1" type="primary">AVEN_197133_1</name>
    <name evidence="1" type="ORF">NPIL_602311</name>
</gene>
<dbReference type="AlphaFoldDB" id="A0A8X6TJF2"/>
<evidence type="ECO:0000313" key="1">
    <source>
        <dbReference type="EMBL" id="GFT14545.1"/>
    </source>
</evidence>
<name>A0A8X6TJF2_NEPPI</name>
<reference evidence="1" key="1">
    <citation type="submission" date="2020-08" db="EMBL/GenBank/DDBJ databases">
        <title>Multicomponent nature underlies the extraordinary mechanical properties of spider dragline silk.</title>
        <authorList>
            <person name="Kono N."/>
            <person name="Nakamura H."/>
            <person name="Mori M."/>
            <person name="Yoshida Y."/>
            <person name="Ohtoshi R."/>
            <person name="Malay A.D."/>
            <person name="Moran D.A.P."/>
            <person name="Tomita M."/>
            <person name="Numata K."/>
            <person name="Arakawa K."/>
        </authorList>
    </citation>
    <scope>NUCLEOTIDE SEQUENCE</scope>
</reference>